<sequence length="553" mass="61686">MDFTSSSPWPTGAAPGLDKVTYSSPALTDSRWTMAALGLVLITLILYRAVFGDAKAKFSPSHLFNSYLINPIIQRHKAWKFLLDGPGIIQAGYDQSNDKPFEILSPDTRHIFITNPSQLAEMDAASTPGNALSLYAASQRALQPMYTMHRFGWYDVPPEGLGYVRALRTLLTNHLPNLLPELGGMMGRKFEELRSQGDEMVDGERRSRVARMIVKMVVLANARSIFSEELAKNDEFVEAALTYIEQLVICAEIIRLVPSWLAPIVGRLVGRRNAAQRVLYNTLMPIAQRRCEERELASQGQQVPKHNDCFQWIMESSTAKTPRTAVGLVHELMAIWFASVHPTAITITIAIHDLCLHPEYLEPLRMEISESYADFERTGQGLPLLDSFIKESARLNPVESISTRRCAVRPFSFADGTSLAVGDWACTPVASILRSARFYEDPLVFSGFRFAPADALNQKSNPGGTDETKVPRQANPSKLVDVDSAFYMWGSGRQTCPGRYYASALAKVILAHIIANFDVKLVDPDASRTWTYRSSRIPREDTMVVFTPLETTC</sequence>
<dbReference type="GO" id="GO:0005506">
    <property type="term" value="F:iron ion binding"/>
    <property type="evidence" value="ECO:0007669"/>
    <property type="project" value="InterPro"/>
</dbReference>
<evidence type="ECO:0000256" key="5">
    <source>
        <dbReference type="ARBA" id="ARBA00022692"/>
    </source>
</evidence>
<reference evidence="13" key="1">
    <citation type="submission" date="2023-06" db="EMBL/GenBank/DDBJ databases">
        <title>Genome-scale phylogeny and comparative genomics of the fungal order Sordariales.</title>
        <authorList>
            <consortium name="Lawrence Berkeley National Laboratory"/>
            <person name="Hensen N."/>
            <person name="Bonometti L."/>
            <person name="Westerberg I."/>
            <person name="Brannstrom I.O."/>
            <person name="Guillou S."/>
            <person name="Cros-Aarteil S."/>
            <person name="Calhoun S."/>
            <person name="Haridas S."/>
            <person name="Kuo A."/>
            <person name="Mondo S."/>
            <person name="Pangilinan J."/>
            <person name="Riley R."/>
            <person name="Labutti K."/>
            <person name="Andreopoulos B."/>
            <person name="Lipzen A."/>
            <person name="Chen C."/>
            <person name="Yanf M."/>
            <person name="Daum C."/>
            <person name="Ng V."/>
            <person name="Clum A."/>
            <person name="Steindorff A."/>
            <person name="Ohm R."/>
            <person name="Martin F."/>
            <person name="Silar P."/>
            <person name="Natvig D."/>
            <person name="Lalanne C."/>
            <person name="Gautier V."/>
            <person name="Ament-Velasquez S.L."/>
            <person name="Kruys A."/>
            <person name="Hutchinson M.I."/>
            <person name="Powell A.J."/>
            <person name="Barry K."/>
            <person name="Miller A.N."/>
            <person name="Grigoriev I.V."/>
            <person name="Debuchy R."/>
            <person name="Gladieux P."/>
            <person name="Thoren M.H."/>
            <person name="Johannesson H."/>
        </authorList>
    </citation>
    <scope>NUCLEOTIDE SEQUENCE</scope>
    <source>
        <strain evidence="13">PSN4</strain>
    </source>
</reference>
<evidence type="ECO:0000256" key="2">
    <source>
        <dbReference type="ARBA" id="ARBA00004370"/>
    </source>
</evidence>
<dbReference type="Proteomes" id="UP001239445">
    <property type="component" value="Unassembled WGS sequence"/>
</dbReference>
<dbReference type="InterPro" id="IPR001128">
    <property type="entry name" value="Cyt_P450"/>
</dbReference>
<dbReference type="AlphaFoldDB" id="A0AAJ0BH94"/>
<comment type="caution">
    <text evidence="13">The sequence shown here is derived from an EMBL/GenBank/DDBJ whole genome shotgun (WGS) entry which is preliminary data.</text>
</comment>
<evidence type="ECO:0000256" key="9">
    <source>
        <dbReference type="ARBA" id="ARBA00023004"/>
    </source>
</evidence>
<dbReference type="GO" id="GO:0020037">
    <property type="term" value="F:heme binding"/>
    <property type="evidence" value="ECO:0007669"/>
    <property type="project" value="InterPro"/>
</dbReference>
<evidence type="ECO:0000256" key="11">
    <source>
        <dbReference type="ARBA" id="ARBA00023136"/>
    </source>
</evidence>
<comment type="subcellular location">
    <subcellularLocation>
        <location evidence="2">Membrane</location>
    </subcellularLocation>
</comment>
<accession>A0AAJ0BH94</accession>
<comment type="similarity">
    <text evidence="3">Belongs to the cytochrome P450 family.</text>
</comment>
<keyword evidence="8" id="KW-0560">Oxidoreductase</keyword>
<dbReference type="InterPro" id="IPR002403">
    <property type="entry name" value="Cyt_P450_E_grp-IV"/>
</dbReference>
<dbReference type="PANTHER" id="PTHR46206:SF5">
    <property type="entry name" value="P450, PUTATIVE (EUROFUNG)-RELATED"/>
    <property type="match status" value="1"/>
</dbReference>
<keyword evidence="7" id="KW-1133">Transmembrane helix</keyword>
<feature type="binding site" description="axial binding residue" evidence="12">
    <location>
        <position position="496"/>
    </location>
    <ligand>
        <name>heme</name>
        <dbReference type="ChEBI" id="CHEBI:30413"/>
    </ligand>
    <ligandPart>
        <name>Fe</name>
        <dbReference type="ChEBI" id="CHEBI:18248"/>
    </ligandPart>
</feature>
<dbReference type="PANTHER" id="PTHR46206">
    <property type="entry name" value="CYTOCHROME P450"/>
    <property type="match status" value="1"/>
</dbReference>
<evidence type="ECO:0000313" key="14">
    <source>
        <dbReference type="Proteomes" id="UP001239445"/>
    </source>
</evidence>
<keyword evidence="4 12" id="KW-0349">Heme</keyword>
<keyword evidence="11" id="KW-0472">Membrane</keyword>
<evidence type="ECO:0000256" key="7">
    <source>
        <dbReference type="ARBA" id="ARBA00022989"/>
    </source>
</evidence>
<evidence type="ECO:0000256" key="8">
    <source>
        <dbReference type="ARBA" id="ARBA00023002"/>
    </source>
</evidence>
<keyword evidence="10" id="KW-0503">Monooxygenase</keyword>
<evidence type="ECO:0000256" key="4">
    <source>
        <dbReference type="ARBA" id="ARBA00022617"/>
    </source>
</evidence>
<keyword evidence="5" id="KW-0812">Transmembrane</keyword>
<dbReference type="PRINTS" id="PR00465">
    <property type="entry name" value="EP450IV"/>
</dbReference>
<evidence type="ECO:0000313" key="13">
    <source>
        <dbReference type="EMBL" id="KAK1757158.1"/>
    </source>
</evidence>
<organism evidence="13 14">
    <name type="scientific">Echria macrotheca</name>
    <dbReference type="NCBI Taxonomy" id="438768"/>
    <lineage>
        <taxon>Eukaryota</taxon>
        <taxon>Fungi</taxon>
        <taxon>Dikarya</taxon>
        <taxon>Ascomycota</taxon>
        <taxon>Pezizomycotina</taxon>
        <taxon>Sordariomycetes</taxon>
        <taxon>Sordariomycetidae</taxon>
        <taxon>Sordariales</taxon>
        <taxon>Schizotheciaceae</taxon>
        <taxon>Echria</taxon>
    </lineage>
</organism>
<evidence type="ECO:0000256" key="6">
    <source>
        <dbReference type="ARBA" id="ARBA00022723"/>
    </source>
</evidence>
<dbReference type="SUPFAM" id="SSF48264">
    <property type="entry name" value="Cytochrome P450"/>
    <property type="match status" value="1"/>
</dbReference>
<evidence type="ECO:0000256" key="10">
    <source>
        <dbReference type="ARBA" id="ARBA00023033"/>
    </source>
</evidence>
<dbReference type="GO" id="GO:0016705">
    <property type="term" value="F:oxidoreductase activity, acting on paired donors, with incorporation or reduction of molecular oxygen"/>
    <property type="evidence" value="ECO:0007669"/>
    <property type="project" value="InterPro"/>
</dbReference>
<dbReference type="Gene3D" id="1.10.630.10">
    <property type="entry name" value="Cytochrome P450"/>
    <property type="match status" value="1"/>
</dbReference>
<proteinExistence type="inferred from homology"/>
<name>A0AAJ0BH94_9PEZI</name>
<dbReference type="EMBL" id="MU839831">
    <property type="protein sequence ID" value="KAK1757158.1"/>
    <property type="molecule type" value="Genomic_DNA"/>
</dbReference>
<dbReference type="GO" id="GO:0016020">
    <property type="term" value="C:membrane"/>
    <property type="evidence" value="ECO:0007669"/>
    <property type="project" value="UniProtKB-SubCell"/>
</dbReference>
<evidence type="ECO:0000256" key="3">
    <source>
        <dbReference type="ARBA" id="ARBA00010617"/>
    </source>
</evidence>
<dbReference type="CDD" id="cd11041">
    <property type="entry name" value="CYP503A1-like"/>
    <property type="match status" value="1"/>
</dbReference>
<dbReference type="InterPro" id="IPR036396">
    <property type="entry name" value="Cyt_P450_sf"/>
</dbReference>
<dbReference type="Pfam" id="PF00067">
    <property type="entry name" value="p450"/>
    <property type="match status" value="1"/>
</dbReference>
<keyword evidence="6 12" id="KW-0479">Metal-binding</keyword>
<dbReference type="GO" id="GO:0004497">
    <property type="term" value="F:monooxygenase activity"/>
    <property type="evidence" value="ECO:0007669"/>
    <property type="project" value="UniProtKB-KW"/>
</dbReference>
<protein>
    <submittedName>
        <fullName evidence="13">Cytochrome P450</fullName>
    </submittedName>
</protein>
<keyword evidence="14" id="KW-1185">Reference proteome</keyword>
<comment type="cofactor">
    <cofactor evidence="1 12">
        <name>heme</name>
        <dbReference type="ChEBI" id="CHEBI:30413"/>
    </cofactor>
</comment>
<evidence type="ECO:0000256" key="1">
    <source>
        <dbReference type="ARBA" id="ARBA00001971"/>
    </source>
</evidence>
<evidence type="ECO:0000256" key="12">
    <source>
        <dbReference type="PIRSR" id="PIRSR602403-1"/>
    </source>
</evidence>
<keyword evidence="9 12" id="KW-0408">Iron</keyword>
<gene>
    <name evidence="13" type="ORF">QBC47DRAFT_444055</name>
</gene>